<name>A0A8J7FCE4_9CYAN</name>
<sequence>MSKPLGYYSLDVNNNALLRDMTESWGEGLDHISEADTLWLIARIAHEAWQQEPTNSAPSSEAEEVVDRLHELSYHEKQWLLQALTQ</sequence>
<gene>
    <name evidence="1" type="ORF">IQ247_13425</name>
</gene>
<dbReference type="EMBL" id="JADEWL010000038">
    <property type="protein sequence ID" value="MBE9213653.1"/>
    <property type="molecule type" value="Genomic_DNA"/>
</dbReference>
<reference evidence="1" key="1">
    <citation type="submission" date="2020-10" db="EMBL/GenBank/DDBJ databases">
        <authorList>
            <person name="Castelo-Branco R."/>
            <person name="Eusebio N."/>
            <person name="Adriana R."/>
            <person name="Vieira A."/>
            <person name="Brugerolle De Fraissinette N."/>
            <person name="Rezende De Castro R."/>
            <person name="Schneider M.P."/>
            <person name="Vasconcelos V."/>
            <person name="Leao P.N."/>
        </authorList>
    </citation>
    <scope>NUCLEOTIDE SEQUENCE</scope>
    <source>
        <strain evidence="1">LEGE 06105</strain>
    </source>
</reference>
<organism evidence="1 2">
    <name type="scientific">Plectonema cf. radiosum LEGE 06105</name>
    <dbReference type="NCBI Taxonomy" id="945769"/>
    <lineage>
        <taxon>Bacteria</taxon>
        <taxon>Bacillati</taxon>
        <taxon>Cyanobacteriota</taxon>
        <taxon>Cyanophyceae</taxon>
        <taxon>Oscillatoriophycideae</taxon>
        <taxon>Oscillatoriales</taxon>
        <taxon>Microcoleaceae</taxon>
        <taxon>Plectonema</taxon>
    </lineage>
</organism>
<dbReference type="RefSeq" id="WP_193920759.1">
    <property type="nucleotide sequence ID" value="NZ_JADEWL010000038.1"/>
</dbReference>
<dbReference type="AlphaFoldDB" id="A0A8J7FCE4"/>
<accession>A0A8J7FCE4</accession>
<comment type="caution">
    <text evidence="1">The sequence shown here is derived from an EMBL/GenBank/DDBJ whole genome shotgun (WGS) entry which is preliminary data.</text>
</comment>
<evidence type="ECO:0000313" key="2">
    <source>
        <dbReference type="Proteomes" id="UP000620559"/>
    </source>
</evidence>
<protein>
    <submittedName>
        <fullName evidence="1">Uncharacterized protein</fullName>
    </submittedName>
</protein>
<dbReference type="Proteomes" id="UP000620559">
    <property type="component" value="Unassembled WGS sequence"/>
</dbReference>
<evidence type="ECO:0000313" key="1">
    <source>
        <dbReference type="EMBL" id="MBE9213653.1"/>
    </source>
</evidence>
<keyword evidence="2" id="KW-1185">Reference proteome</keyword>
<proteinExistence type="predicted"/>